<keyword evidence="2" id="KW-0227">DNA damage</keyword>
<dbReference type="EMBL" id="LN829119">
    <property type="protein sequence ID" value="CPR18628.1"/>
    <property type="molecule type" value="Genomic_DNA"/>
</dbReference>
<feature type="domain" description="Helicase ATP-binding" evidence="11">
    <location>
        <begin position="53"/>
        <end position="236"/>
    </location>
</feature>
<keyword evidence="3" id="KW-0378">Hydrolase</keyword>
<evidence type="ECO:0000256" key="7">
    <source>
        <dbReference type="ARBA" id="ARBA00023204"/>
    </source>
</evidence>
<protein>
    <submittedName>
        <fullName evidence="13">Helicase</fullName>
    </submittedName>
</protein>
<dbReference type="KEGG" id="fiy:BN1229_v1_1796"/>
<feature type="domain" description="Helicase C-terminal" evidence="12">
    <location>
        <begin position="273"/>
        <end position="416"/>
    </location>
</feature>
<dbReference type="KEGG" id="fil:BN1229_v1_1792"/>
<dbReference type="PROSITE" id="PS51192">
    <property type="entry name" value="HELICASE_ATP_BIND_1"/>
    <property type="match status" value="1"/>
</dbReference>
<evidence type="ECO:0000256" key="9">
    <source>
        <dbReference type="ARBA" id="ARBA00093467"/>
    </source>
</evidence>
<evidence type="ECO:0000259" key="11">
    <source>
        <dbReference type="PROSITE" id="PS51192"/>
    </source>
</evidence>
<evidence type="ECO:0000256" key="8">
    <source>
        <dbReference type="ARBA" id="ARBA00023235"/>
    </source>
</evidence>
<accession>A0A0D6JEE2</accession>
<comment type="similarity">
    <text evidence="9">Belongs to the Lhr helicase family. Lhr-Core subfamily.</text>
</comment>
<feature type="compositionally biased region" description="Basic residues" evidence="10">
    <location>
        <begin position="1"/>
        <end position="24"/>
    </location>
</feature>
<dbReference type="Pfam" id="PF00270">
    <property type="entry name" value="DEAD"/>
    <property type="match status" value="1"/>
</dbReference>
<dbReference type="PANTHER" id="PTHR47962:SF3">
    <property type="entry name" value="LARGE ATP-DEPENDENT HELICASE-RELATED PROTEIN"/>
    <property type="match status" value="1"/>
</dbReference>
<keyword evidence="7" id="KW-0234">DNA repair</keyword>
<keyword evidence="14" id="KW-1185">Reference proteome</keyword>
<dbReference type="InterPro" id="IPR011545">
    <property type="entry name" value="DEAD/DEAH_box_helicase_dom"/>
</dbReference>
<dbReference type="GO" id="GO:0005524">
    <property type="term" value="F:ATP binding"/>
    <property type="evidence" value="ECO:0007669"/>
    <property type="project" value="UniProtKB-KW"/>
</dbReference>
<proteinExistence type="inferred from homology"/>
<evidence type="ECO:0000259" key="12">
    <source>
        <dbReference type="PROSITE" id="PS51194"/>
    </source>
</evidence>
<feature type="region of interest" description="Disordered" evidence="10">
    <location>
        <begin position="1"/>
        <end position="26"/>
    </location>
</feature>
<dbReference type="Pfam" id="PF08494">
    <property type="entry name" value="DEAD_assoc"/>
    <property type="match status" value="1"/>
</dbReference>
<dbReference type="Pfam" id="PF19306">
    <property type="entry name" value="WHD_Lhr"/>
    <property type="match status" value="1"/>
</dbReference>
<dbReference type="GO" id="GO:0004386">
    <property type="term" value="F:helicase activity"/>
    <property type="evidence" value="ECO:0007669"/>
    <property type="project" value="UniProtKB-KW"/>
</dbReference>
<dbReference type="AlphaFoldDB" id="A0A0D6JEE2"/>
<evidence type="ECO:0000256" key="4">
    <source>
        <dbReference type="ARBA" id="ARBA00022806"/>
    </source>
</evidence>
<dbReference type="InterPro" id="IPR026362">
    <property type="entry name" value="DEXH_lig_assoc"/>
</dbReference>
<dbReference type="OrthoDB" id="9815222at2"/>
<dbReference type="SUPFAM" id="SSF52540">
    <property type="entry name" value="P-loop containing nucleoside triphosphate hydrolases"/>
    <property type="match status" value="1"/>
</dbReference>
<dbReference type="InterPro" id="IPR017170">
    <property type="entry name" value="Lhr-like"/>
</dbReference>
<evidence type="ECO:0000256" key="10">
    <source>
        <dbReference type="SAM" id="MobiDB-lite"/>
    </source>
</evidence>
<feature type="region of interest" description="Disordered" evidence="10">
    <location>
        <begin position="131"/>
        <end position="150"/>
    </location>
</feature>
<evidence type="ECO:0000256" key="5">
    <source>
        <dbReference type="ARBA" id="ARBA00022840"/>
    </source>
</evidence>
<dbReference type="SMART" id="SM00490">
    <property type="entry name" value="HELICc"/>
    <property type="match status" value="1"/>
</dbReference>
<dbReference type="Gene3D" id="3.40.50.300">
    <property type="entry name" value="P-loop containing nucleotide triphosphate hydrolases"/>
    <property type="match status" value="2"/>
</dbReference>
<dbReference type="InterPro" id="IPR027417">
    <property type="entry name" value="P-loop_NTPase"/>
</dbReference>
<keyword evidence="8" id="KW-0413">Isomerase</keyword>
<dbReference type="PROSITE" id="PS51194">
    <property type="entry name" value="HELICASE_CTER"/>
    <property type="match status" value="1"/>
</dbReference>
<dbReference type="InterPro" id="IPR001650">
    <property type="entry name" value="Helicase_C-like"/>
</dbReference>
<dbReference type="RefSeq" id="WP_046477941.1">
    <property type="nucleotide sequence ID" value="NZ_LN829118.1"/>
</dbReference>
<dbReference type="NCBIfam" id="TIGR04121">
    <property type="entry name" value="DEXH_lig_assoc"/>
    <property type="match status" value="1"/>
</dbReference>
<evidence type="ECO:0000313" key="14">
    <source>
        <dbReference type="Proteomes" id="UP000033187"/>
    </source>
</evidence>
<dbReference type="PANTHER" id="PTHR47962">
    <property type="entry name" value="ATP-DEPENDENT HELICASE LHR-RELATED-RELATED"/>
    <property type="match status" value="1"/>
</dbReference>
<dbReference type="InterPro" id="IPR013701">
    <property type="entry name" value="Lhr-like_DEAD/DEAH_assoc"/>
</dbReference>
<name>A0A0D6JEE2_9HYPH</name>
<dbReference type="GO" id="GO:0016887">
    <property type="term" value="F:ATP hydrolysis activity"/>
    <property type="evidence" value="ECO:0007669"/>
    <property type="project" value="TreeGrafter"/>
</dbReference>
<keyword evidence="4 13" id="KW-0347">Helicase</keyword>
<keyword evidence="6" id="KW-0238">DNA-binding</keyword>
<sequence length="870" mass="95151">MNDKRKPSRVLKRSSKPPARRGRTRRDVSLPQVFQTWFKTRGWTPRPHQVALLKKARARTSTLLIAPTGAGKTLAGFLPSLVELSQRTPEDVKGSGLHTLYISPLKALAVDIARNLGTPIAEMGLDIVAETRTGDTPASRRARQRSRPPSILLTTPEQVALLLAHPDAGFLFADLKTVILDELHALCGSKRGDLLSLDLARLRSLAPDLVALGLSATVARPSELRAYLTGQHKPDARLELADLVVAAGGAEPQIEILELETPVPWSGHTTRYAMTAVYDAIAQHRLTLVFVNTRMQAELVFQELWRINEGNLRIALHHGSLDVGQRRKVEAAMAAGRLDAVVATSTLDLGIDWGDIDLVINVGAPKGASRLAQRIGRANHRLDEPSHALLVPSNRFEVLECRAALDAARAGEQDVVLARTGGLDVLAQHVLGMACQAPFAPDDLYREVRSASPYSGLKRETFDRVLSFVSTGGYALAAYERFAKLRPTGDGRWRIANGRVAQAYRLNVGTIVESPLITVRLVGRGRTPRAGKTGRPGGERPLMGGRVLGEVDEDFIDQLSPGQTFVFAGEIVRFEGLRDTEAFVSRATATDAMIPSYPGGKFPLSTHLAKRVRAMLHDRRAWADLPLPVAEWLGLQDLHSLIPSPDEVLVETFPRGSRHYLVAYPFEGRLAHQTLGMLLTRRLERAGARPLGFVANDYGLAVWGLGELSQMIEAGKLSLDQLFEQDMLGDDLEAWLAESSLMKRTFRMCAVIAGLIERRHPGHRKSGRQVTMSTDLIYDVLRKFEPGHVLLEAAWADAASGLLDIARLGAFLQRVRGHIVHRSLGGVSPLSVPILLEIGREPAGQAGREDILRDAAEALIREATEGPARD</sequence>
<keyword evidence="1" id="KW-0547">Nucleotide-binding</keyword>
<reference evidence="14" key="1">
    <citation type="submission" date="2015-02" db="EMBL/GenBank/DDBJ databases">
        <authorList>
            <person name="Chooi Y.-H."/>
        </authorList>
    </citation>
    <scope>NUCLEOTIDE SEQUENCE [LARGE SCALE GENOMIC DNA]</scope>
    <source>
        <strain evidence="14">strain Y</strain>
    </source>
</reference>
<dbReference type="Proteomes" id="UP000033187">
    <property type="component" value="Chromosome 1"/>
</dbReference>
<evidence type="ECO:0000256" key="1">
    <source>
        <dbReference type="ARBA" id="ARBA00022741"/>
    </source>
</evidence>
<evidence type="ECO:0000256" key="6">
    <source>
        <dbReference type="ARBA" id="ARBA00023125"/>
    </source>
</evidence>
<dbReference type="InterPro" id="IPR052511">
    <property type="entry name" value="ATP-dep_Helicase"/>
</dbReference>
<evidence type="ECO:0000256" key="2">
    <source>
        <dbReference type="ARBA" id="ARBA00022763"/>
    </source>
</evidence>
<dbReference type="SMART" id="SM00487">
    <property type="entry name" value="DEXDc"/>
    <property type="match status" value="1"/>
</dbReference>
<dbReference type="GO" id="GO:0003677">
    <property type="term" value="F:DNA binding"/>
    <property type="evidence" value="ECO:0007669"/>
    <property type="project" value="UniProtKB-KW"/>
</dbReference>
<dbReference type="Pfam" id="PF00271">
    <property type="entry name" value="Helicase_C"/>
    <property type="match status" value="1"/>
</dbReference>
<dbReference type="GO" id="GO:0006281">
    <property type="term" value="P:DNA repair"/>
    <property type="evidence" value="ECO:0007669"/>
    <property type="project" value="UniProtKB-KW"/>
</dbReference>
<dbReference type="InterPro" id="IPR014001">
    <property type="entry name" value="Helicase_ATP-bd"/>
</dbReference>
<dbReference type="InterPro" id="IPR045628">
    <property type="entry name" value="Lhr_WH_dom"/>
</dbReference>
<dbReference type="PIRSF" id="PIRSF037307">
    <property type="entry name" value="Lhr-like_helic_prd"/>
    <property type="match status" value="1"/>
</dbReference>
<evidence type="ECO:0000256" key="3">
    <source>
        <dbReference type="ARBA" id="ARBA00022801"/>
    </source>
</evidence>
<gene>
    <name evidence="13" type="ORF">YBN1229_v1_1796</name>
</gene>
<keyword evidence="5" id="KW-0067">ATP-binding</keyword>
<evidence type="ECO:0000313" key="13">
    <source>
        <dbReference type="EMBL" id="CPR18628.1"/>
    </source>
</evidence>
<organism evidence="13 14">
    <name type="scientific">Candidatus Filomicrobium marinum</name>
    <dbReference type="NCBI Taxonomy" id="1608628"/>
    <lineage>
        <taxon>Bacteria</taxon>
        <taxon>Pseudomonadati</taxon>
        <taxon>Pseudomonadota</taxon>
        <taxon>Alphaproteobacteria</taxon>
        <taxon>Hyphomicrobiales</taxon>
        <taxon>Hyphomicrobiaceae</taxon>
        <taxon>Filomicrobium</taxon>
    </lineage>
</organism>